<organism evidence="1 2">
    <name type="scientific">Bacteroides xylanisolvens</name>
    <dbReference type="NCBI Taxonomy" id="371601"/>
    <lineage>
        <taxon>Bacteria</taxon>
        <taxon>Pseudomonadati</taxon>
        <taxon>Bacteroidota</taxon>
        <taxon>Bacteroidia</taxon>
        <taxon>Bacteroidales</taxon>
        <taxon>Bacteroidaceae</taxon>
        <taxon>Bacteroides</taxon>
    </lineage>
</organism>
<name>A0A7J5Q8N2_9BACE</name>
<reference evidence="1 2" key="1">
    <citation type="journal article" date="2019" name="Nat. Med.">
        <title>A library of human gut bacterial isolates paired with longitudinal multiomics data enables mechanistic microbiome research.</title>
        <authorList>
            <person name="Poyet M."/>
            <person name="Groussin M."/>
            <person name="Gibbons S.M."/>
            <person name="Avila-Pacheco J."/>
            <person name="Jiang X."/>
            <person name="Kearney S.M."/>
            <person name="Perrotta A.R."/>
            <person name="Berdy B."/>
            <person name="Zhao S."/>
            <person name="Lieberman T.D."/>
            <person name="Swanson P.K."/>
            <person name="Smith M."/>
            <person name="Roesemann S."/>
            <person name="Alexander J.E."/>
            <person name="Rich S.A."/>
            <person name="Livny J."/>
            <person name="Vlamakis H."/>
            <person name="Clish C."/>
            <person name="Bullock K."/>
            <person name="Deik A."/>
            <person name="Scott J."/>
            <person name="Pierce K.A."/>
            <person name="Xavier R.J."/>
            <person name="Alm E.J."/>
        </authorList>
    </citation>
    <scope>NUCLEOTIDE SEQUENCE [LARGE SCALE GENOMIC DNA]</scope>
    <source>
        <strain evidence="1 2">BIOML-A16</strain>
    </source>
</reference>
<dbReference type="InterPro" id="IPR006597">
    <property type="entry name" value="Sel1-like"/>
</dbReference>
<dbReference type="GO" id="GO:0036503">
    <property type="term" value="P:ERAD pathway"/>
    <property type="evidence" value="ECO:0007669"/>
    <property type="project" value="TreeGrafter"/>
</dbReference>
<dbReference type="PANTHER" id="PTHR11102:SF147">
    <property type="entry name" value="SEL1L ADAPTOR SUBUNIT OF ERAD E3 UBIQUITIN LIGASE"/>
    <property type="match status" value="1"/>
</dbReference>
<comment type="caution">
    <text evidence="1">The sequence shown here is derived from an EMBL/GenBank/DDBJ whole genome shotgun (WGS) entry which is preliminary data.</text>
</comment>
<dbReference type="SUPFAM" id="SSF81901">
    <property type="entry name" value="HCP-like"/>
    <property type="match status" value="2"/>
</dbReference>
<gene>
    <name evidence="1" type="ORF">GAZ43_16935</name>
</gene>
<sequence length="192" mass="21652">MIMKTNLSKEMDSEMLFDLIRKANRDKDAAFELGAMYLNGNKVCQDTQRAIFYFQQASRLGHSGVEAIYAYLYKCGAPNFEPNLLKAAACFEYAGLYASDDVEMDEPLLWEAVNLWLYGGDKETPLNEENGVELLEIMCERGMPYAMFLMGEAYAKGLWGKNKDEDVANEWYHKSAELGCDAAKGALTDLPF</sequence>
<dbReference type="AlphaFoldDB" id="A0A7J5Q8N2"/>
<proteinExistence type="predicted"/>
<dbReference type="InterPro" id="IPR011990">
    <property type="entry name" value="TPR-like_helical_dom_sf"/>
</dbReference>
<dbReference type="Gene3D" id="1.25.40.10">
    <property type="entry name" value="Tetratricopeptide repeat domain"/>
    <property type="match status" value="2"/>
</dbReference>
<evidence type="ECO:0000313" key="1">
    <source>
        <dbReference type="EMBL" id="KAB6337857.1"/>
    </source>
</evidence>
<dbReference type="EMBL" id="WDCP01000045">
    <property type="protein sequence ID" value="KAB6337857.1"/>
    <property type="molecule type" value="Genomic_DNA"/>
</dbReference>
<dbReference type="Pfam" id="PF08238">
    <property type="entry name" value="Sel1"/>
    <property type="match status" value="4"/>
</dbReference>
<evidence type="ECO:0000313" key="2">
    <source>
        <dbReference type="Proteomes" id="UP000438288"/>
    </source>
</evidence>
<dbReference type="Proteomes" id="UP000438288">
    <property type="component" value="Unassembled WGS sequence"/>
</dbReference>
<accession>A0A7J5Q8N2</accession>
<dbReference type="InterPro" id="IPR050767">
    <property type="entry name" value="Sel1_AlgK"/>
</dbReference>
<dbReference type="SMART" id="SM00671">
    <property type="entry name" value="SEL1"/>
    <property type="match status" value="2"/>
</dbReference>
<dbReference type="PANTHER" id="PTHR11102">
    <property type="entry name" value="SEL-1-LIKE PROTEIN"/>
    <property type="match status" value="1"/>
</dbReference>
<protein>
    <submittedName>
        <fullName evidence="1">Sel1 repeat family protein</fullName>
    </submittedName>
</protein>